<dbReference type="GO" id="GO:0006952">
    <property type="term" value="P:defense response"/>
    <property type="evidence" value="ECO:0007669"/>
    <property type="project" value="InterPro"/>
</dbReference>
<evidence type="ECO:0000259" key="3">
    <source>
        <dbReference type="PROSITE" id="PS50004"/>
    </source>
</evidence>
<dbReference type="CDD" id="cd04051">
    <property type="entry name" value="C2_SRC2_like"/>
    <property type="match status" value="1"/>
</dbReference>
<dbReference type="InterPro" id="IPR035892">
    <property type="entry name" value="C2_domain_sf"/>
</dbReference>
<gene>
    <name evidence="4" type="ORF">RGQ29_023776</name>
</gene>
<sequence length="238" mass="25708">MEYRTLELNVVSAKDLKDVNLFSKMDVYVVVSLSGDSHHHKQKAKTNVAKGSGTNPSWNFPMKFTIEEYAAQQNRLTLEFNLRCDRSLGDKDIGVVYVPIQELLNSTGDKSMKFVSYQVRKPSGKPQGELNFSYKFGEKISNATVAPKVYGDEPVTAYPVAKPVVGPSAPSPPPYQQPYGYGYPPPVQQQQPPKKNKFGMGLGAGLLGGALGGLLIGDMVSDMGDCGGGFDGGFDGGF</sequence>
<feature type="transmembrane region" description="Helical" evidence="2">
    <location>
        <begin position="198"/>
        <end position="216"/>
    </location>
</feature>
<dbReference type="InterPro" id="IPR000008">
    <property type="entry name" value="C2_dom"/>
</dbReference>
<evidence type="ECO:0000256" key="2">
    <source>
        <dbReference type="SAM" id="Phobius"/>
    </source>
</evidence>
<dbReference type="PANTHER" id="PTHR32246:SF173">
    <property type="entry name" value="C2 DOMAIN-CONTAINING PROTEIN"/>
    <property type="match status" value="1"/>
</dbReference>
<proteinExistence type="predicted"/>
<keyword evidence="2" id="KW-0812">Transmembrane</keyword>
<keyword evidence="5" id="KW-1185">Reference proteome</keyword>
<reference evidence="4 5" key="1">
    <citation type="journal article" date="2023" name="G3 (Bethesda)">
        <title>A haplotype-resolved chromosome-scale genome for Quercus rubra L. provides insights into the genetics of adaptive traits for red oak species.</title>
        <authorList>
            <person name="Kapoor B."/>
            <person name="Jenkins J."/>
            <person name="Schmutz J."/>
            <person name="Zhebentyayeva T."/>
            <person name="Kuelheim C."/>
            <person name="Coggeshall M."/>
            <person name="Heim C."/>
            <person name="Lasky J.R."/>
            <person name="Leites L."/>
            <person name="Islam-Faridi N."/>
            <person name="Romero-Severson J."/>
            <person name="DeLeo V.L."/>
            <person name="Lucas S.M."/>
            <person name="Lazic D."/>
            <person name="Gailing O."/>
            <person name="Carlson J."/>
            <person name="Staton M."/>
        </authorList>
    </citation>
    <scope>NUCLEOTIDE SEQUENCE [LARGE SCALE GENOMIC DNA]</scope>
    <source>
        <strain evidence="4">Pseudo-F2</strain>
    </source>
</reference>
<feature type="region of interest" description="Disordered" evidence="1">
    <location>
        <begin position="167"/>
        <end position="197"/>
    </location>
</feature>
<evidence type="ECO:0000313" key="4">
    <source>
        <dbReference type="EMBL" id="KAK4586741.1"/>
    </source>
</evidence>
<dbReference type="SMART" id="SM00239">
    <property type="entry name" value="C2"/>
    <property type="match status" value="1"/>
</dbReference>
<dbReference type="InterPro" id="IPR044750">
    <property type="entry name" value="C2_SRC2/BAP"/>
</dbReference>
<dbReference type="Gene3D" id="2.60.40.150">
    <property type="entry name" value="C2 domain"/>
    <property type="match status" value="1"/>
</dbReference>
<dbReference type="Pfam" id="PF00168">
    <property type="entry name" value="C2"/>
    <property type="match status" value="1"/>
</dbReference>
<keyword evidence="2" id="KW-1133">Transmembrane helix</keyword>
<accession>A0AAN7FAM0</accession>
<dbReference type="EMBL" id="JAXUIC010000006">
    <property type="protein sequence ID" value="KAK4586741.1"/>
    <property type="molecule type" value="Genomic_DNA"/>
</dbReference>
<keyword evidence="2" id="KW-0472">Membrane</keyword>
<feature type="domain" description="C2" evidence="3">
    <location>
        <begin position="1"/>
        <end position="114"/>
    </location>
</feature>
<evidence type="ECO:0000256" key="1">
    <source>
        <dbReference type="SAM" id="MobiDB-lite"/>
    </source>
</evidence>
<organism evidence="4 5">
    <name type="scientific">Quercus rubra</name>
    <name type="common">Northern red oak</name>
    <name type="synonym">Quercus borealis</name>
    <dbReference type="NCBI Taxonomy" id="3512"/>
    <lineage>
        <taxon>Eukaryota</taxon>
        <taxon>Viridiplantae</taxon>
        <taxon>Streptophyta</taxon>
        <taxon>Embryophyta</taxon>
        <taxon>Tracheophyta</taxon>
        <taxon>Spermatophyta</taxon>
        <taxon>Magnoliopsida</taxon>
        <taxon>eudicotyledons</taxon>
        <taxon>Gunneridae</taxon>
        <taxon>Pentapetalae</taxon>
        <taxon>rosids</taxon>
        <taxon>fabids</taxon>
        <taxon>Fagales</taxon>
        <taxon>Fagaceae</taxon>
        <taxon>Quercus</taxon>
    </lineage>
</organism>
<protein>
    <recommendedName>
        <fullName evidence="3">C2 domain-containing protein</fullName>
    </recommendedName>
</protein>
<evidence type="ECO:0000313" key="5">
    <source>
        <dbReference type="Proteomes" id="UP001324115"/>
    </source>
</evidence>
<dbReference type="SUPFAM" id="SSF49562">
    <property type="entry name" value="C2 domain (Calcium/lipid-binding domain, CaLB)"/>
    <property type="match status" value="1"/>
</dbReference>
<feature type="compositionally biased region" description="Low complexity" evidence="1">
    <location>
        <begin position="177"/>
        <end position="193"/>
    </location>
</feature>
<dbReference type="PANTHER" id="PTHR32246">
    <property type="entry name" value="INGRESSION PROTEIN FIC1"/>
    <property type="match status" value="1"/>
</dbReference>
<dbReference type="AlphaFoldDB" id="A0AAN7FAM0"/>
<dbReference type="PROSITE" id="PS50004">
    <property type="entry name" value="C2"/>
    <property type="match status" value="1"/>
</dbReference>
<comment type="caution">
    <text evidence="4">The sequence shown here is derived from an EMBL/GenBank/DDBJ whole genome shotgun (WGS) entry which is preliminary data.</text>
</comment>
<name>A0AAN7FAM0_QUERU</name>
<dbReference type="Proteomes" id="UP001324115">
    <property type="component" value="Unassembled WGS sequence"/>
</dbReference>